<dbReference type="InterPro" id="IPR019734">
    <property type="entry name" value="TPR_rpt"/>
</dbReference>
<feature type="non-terminal residue" evidence="5">
    <location>
        <position position="558"/>
    </location>
</feature>
<keyword evidence="1" id="KW-0677">Repeat</keyword>
<sequence>MISKLLARISKNNKFLKVIAIVAITIIPYSNTFFWSFVGDDPSFIVKWEQIKPPVQFVQLLKGQVPSEHQGTYRPLRSLYYVITQTIFHENPTYYHIFALSIYIICTLLVYKLVKQLGRNENVAFITTILFATHPIHTESISFITTSFDIVGIIWGILAILFYTQPKRNLIQYALSLCFFILAIFSYEITLIIPIILLFYHLLLDEKKFSLGLKMLPLIPFFYFIIFYFFIRINLLAIPSRGGYINNNPLLSLQFSLKQIPIYLSEVFIPYHIGLDHFIPPDIHTYNLPQYLASSFLSIQAWDLYGIISIFLLLIYLMSIFKLRKRNGLISFLLAWILISLLPILNIFPGYLIMFEKYLFFGSIASCFIVAILLDKIKFIKIKKIALLWLILIPILIIFITLTFIRNFDWKTDVSLWQATARQSPNNAMVWYQLGSAYQQQQQYENAIRAYQKAISLNDSMYFVHTNLGISYYLINDPQNATAQLEIAINQFQKAKEAYLYLAKIYLDYQDFGKAIKYLSDILDLEPEFSEAKDQLLETYNSLGNLLSKTGQYQPARE</sequence>
<evidence type="ECO:0000256" key="4">
    <source>
        <dbReference type="SAM" id="Phobius"/>
    </source>
</evidence>
<feature type="transmembrane region" description="Helical" evidence="4">
    <location>
        <begin position="358"/>
        <end position="374"/>
    </location>
</feature>
<dbReference type="Gene3D" id="1.25.40.10">
    <property type="entry name" value="Tetratricopeptide repeat domain"/>
    <property type="match status" value="1"/>
</dbReference>
<feature type="transmembrane region" description="Helical" evidence="4">
    <location>
        <begin position="299"/>
        <end position="317"/>
    </location>
</feature>
<dbReference type="Pfam" id="PF00515">
    <property type="entry name" value="TPR_1"/>
    <property type="match status" value="1"/>
</dbReference>
<reference evidence="5 6" key="1">
    <citation type="submission" date="2017-09" db="EMBL/GenBank/DDBJ databases">
        <title>Depth-based differentiation of microbial function through sediment-hosted aquifers and enrichment of novel symbionts in the deep terrestrial subsurface.</title>
        <authorList>
            <person name="Probst A.J."/>
            <person name="Ladd B."/>
            <person name="Jarett J.K."/>
            <person name="Geller-Mcgrath D.E."/>
            <person name="Sieber C.M."/>
            <person name="Emerson J.B."/>
            <person name="Anantharaman K."/>
            <person name="Thomas B.C."/>
            <person name="Malmstrom R."/>
            <person name="Stieglmeier M."/>
            <person name="Klingl A."/>
            <person name="Woyke T."/>
            <person name="Ryan C.M."/>
            <person name="Banfield J.F."/>
        </authorList>
    </citation>
    <scope>NUCLEOTIDE SEQUENCE [LARGE SCALE GENOMIC DNA]</scope>
    <source>
        <strain evidence="5">CG23_combo_of_CG06-09_8_20_14_all_34_8</strain>
    </source>
</reference>
<dbReference type="PROSITE" id="PS50005">
    <property type="entry name" value="TPR"/>
    <property type="match status" value="2"/>
</dbReference>
<dbReference type="EMBL" id="PCSR01000088">
    <property type="protein sequence ID" value="PIP52953.1"/>
    <property type="molecule type" value="Genomic_DNA"/>
</dbReference>
<dbReference type="SMART" id="SM00028">
    <property type="entry name" value="TPR"/>
    <property type="match status" value="3"/>
</dbReference>
<feature type="repeat" description="TPR" evidence="3">
    <location>
        <begin position="428"/>
        <end position="461"/>
    </location>
</feature>
<protein>
    <submittedName>
        <fullName evidence="5">Uncharacterized protein</fullName>
    </submittedName>
</protein>
<organism evidence="5 6">
    <name type="scientific">Candidatus Beckwithbacteria bacterium CG23_combo_of_CG06-09_8_20_14_all_34_8</name>
    <dbReference type="NCBI Taxonomy" id="1974497"/>
    <lineage>
        <taxon>Bacteria</taxon>
        <taxon>Candidatus Beckwithiibacteriota</taxon>
    </lineage>
</organism>
<feature type="transmembrane region" description="Helical" evidence="4">
    <location>
        <begin position="175"/>
        <end position="200"/>
    </location>
</feature>
<dbReference type="Pfam" id="PF13432">
    <property type="entry name" value="TPR_16"/>
    <property type="match status" value="1"/>
</dbReference>
<feature type="transmembrane region" description="Helical" evidence="4">
    <location>
        <begin position="220"/>
        <end position="239"/>
    </location>
</feature>
<gene>
    <name evidence="5" type="ORF">COX08_03660</name>
</gene>
<feature type="transmembrane region" description="Helical" evidence="4">
    <location>
        <begin position="329"/>
        <end position="352"/>
    </location>
</feature>
<evidence type="ECO:0000313" key="6">
    <source>
        <dbReference type="Proteomes" id="UP000229459"/>
    </source>
</evidence>
<evidence type="ECO:0000313" key="5">
    <source>
        <dbReference type="EMBL" id="PIP52953.1"/>
    </source>
</evidence>
<evidence type="ECO:0000256" key="3">
    <source>
        <dbReference type="PROSITE-ProRule" id="PRU00339"/>
    </source>
</evidence>
<dbReference type="InterPro" id="IPR011990">
    <property type="entry name" value="TPR-like_helical_dom_sf"/>
</dbReference>
<dbReference type="Proteomes" id="UP000229459">
    <property type="component" value="Unassembled WGS sequence"/>
</dbReference>
<keyword evidence="2 3" id="KW-0802">TPR repeat</keyword>
<evidence type="ECO:0000256" key="2">
    <source>
        <dbReference type="ARBA" id="ARBA00022803"/>
    </source>
</evidence>
<dbReference type="PANTHER" id="PTHR44227">
    <property type="match status" value="1"/>
</dbReference>
<name>A0A2H0B5J4_9BACT</name>
<keyword evidence="4" id="KW-0472">Membrane</keyword>
<feature type="transmembrane region" description="Helical" evidence="4">
    <location>
        <begin position="143"/>
        <end position="163"/>
    </location>
</feature>
<dbReference type="PANTHER" id="PTHR44227:SF3">
    <property type="entry name" value="PROTEIN O-MANNOSYL-TRANSFERASE TMTC4"/>
    <property type="match status" value="1"/>
</dbReference>
<keyword evidence="4" id="KW-1133">Transmembrane helix</keyword>
<evidence type="ECO:0000256" key="1">
    <source>
        <dbReference type="ARBA" id="ARBA00022737"/>
    </source>
</evidence>
<keyword evidence="4" id="KW-0812">Transmembrane</keyword>
<feature type="transmembrane region" description="Helical" evidence="4">
    <location>
        <begin position="260"/>
        <end position="279"/>
    </location>
</feature>
<feature type="transmembrane region" description="Helical" evidence="4">
    <location>
        <begin position="15"/>
        <end position="38"/>
    </location>
</feature>
<feature type="transmembrane region" description="Helical" evidence="4">
    <location>
        <begin position="94"/>
        <end position="114"/>
    </location>
</feature>
<dbReference type="PROSITE" id="PS50293">
    <property type="entry name" value="TPR_REGION"/>
    <property type="match status" value="1"/>
</dbReference>
<dbReference type="InterPro" id="IPR052346">
    <property type="entry name" value="O-mannosyl-transferase_TMTC"/>
</dbReference>
<comment type="caution">
    <text evidence="5">The sequence shown here is derived from an EMBL/GenBank/DDBJ whole genome shotgun (WGS) entry which is preliminary data.</text>
</comment>
<dbReference type="SUPFAM" id="SSF48452">
    <property type="entry name" value="TPR-like"/>
    <property type="match status" value="1"/>
</dbReference>
<feature type="transmembrane region" description="Helical" evidence="4">
    <location>
        <begin position="386"/>
        <end position="405"/>
    </location>
</feature>
<accession>A0A2H0B5J4</accession>
<feature type="transmembrane region" description="Helical" evidence="4">
    <location>
        <begin position="121"/>
        <end position="137"/>
    </location>
</feature>
<dbReference type="AlphaFoldDB" id="A0A2H0B5J4"/>
<proteinExistence type="predicted"/>
<feature type="repeat" description="TPR" evidence="3">
    <location>
        <begin position="496"/>
        <end position="529"/>
    </location>
</feature>